<reference evidence="3 4" key="1">
    <citation type="submission" date="2020-08" db="EMBL/GenBank/DDBJ databases">
        <title>Genomic Encyclopedia of Type Strains, Phase IV (KMG-IV): sequencing the most valuable type-strain genomes for metagenomic binning, comparative biology and taxonomic classification.</title>
        <authorList>
            <person name="Goeker M."/>
        </authorList>
    </citation>
    <scope>NUCLEOTIDE SEQUENCE [LARGE SCALE GENOMIC DNA]</scope>
    <source>
        <strain evidence="3 4">DSM 22975</strain>
    </source>
</reference>
<feature type="transmembrane region" description="Helical" evidence="2">
    <location>
        <begin position="100"/>
        <end position="117"/>
    </location>
</feature>
<keyword evidence="2" id="KW-0812">Transmembrane</keyword>
<dbReference type="PANTHER" id="PTHR35813:SF1">
    <property type="entry name" value="INNER MEMBRANE PROTEIN YBAN"/>
    <property type="match status" value="1"/>
</dbReference>
<dbReference type="PIRSF" id="PIRSF016789">
    <property type="entry name" value="DUF454"/>
    <property type="match status" value="1"/>
</dbReference>
<sequence length="142" mass="16324">MKGVIRTLLIVTGTLSVMLGILGIFLPLLPTTPFLLLAAFCYSRSSDRFYHWLITNRWFGEYIRNYREGRGIALRQKVIALSLLWLTMSYSIWFVVSQGWVQLLLLGIALAVTIHLVRMKTFRPEPQEAELPVEYSSSKETD</sequence>
<keyword evidence="1 2" id="KW-0472">Membrane</keyword>
<dbReference type="RefSeq" id="WP_223157878.1">
    <property type="nucleotide sequence ID" value="NZ_JACHGR010000007.1"/>
</dbReference>
<dbReference type="GO" id="GO:0005886">
    <property type="term" value="C:plasma membrane"/>
    <property type="evidence" value="ECO:0007669"/>
    <property type="project" value="UniProtKB-SubCell"/>
</dbReference>
<comment type="caution">
    <text evidence="3">The sequence shown here is derived from an EMBL/GenBank/DDBJ whole genome shotgun (WGS) entry which is preliminary data.</text>
</comment>
<organism evidence="3 4">
    <name type="scientific">Tolumonas osonensis</name>
    <dbReference type="NCBI Taxonomy" id="675874"/>
    <lineage>
        <taxon>Bacteria</taxon>
        <taxon>Pseudomonadati</taxon>
        <taxon>Pseudomonadota</taxon>
        <taxon>Gammaproteobacteria</taxon>
        <taxon>Aeromonadales</taxon>
        <taxon>Aeromonadaceae</taxon>
        <taxon>Tolumonas</taxon>
    </lineage>
</organism>
<feature type="transmembrane region" description="Helical" evidence="2">
    <location>
        <begin position="7"/>
        <end position="29"/>
    </location>
</feature>
<dbReference type="Pfam" id="PF04304">
    <property type="entry name" value="DUF454"/>
    <property type="match status" value="1"/>
</dbReference>
<dbReference type="EMBL" id="JACHGR010000007">
    <property type="protein sequence ID" value="MBB6056244.1"/>
    <property type="molecule type" value="Genomic_DNA"/>
</dbReference>
<evidence type="ECO:0000256" key="1">
    <source>
        <dbReference type="PIRNR" id="PIRNR016789"/>
    </source>
</evidence>
<dbReference type="InterPro" id="IPR007401">
    <property type="entry name" value="DUF454"/>
</dbReference>
<keyword evidence="1" id="KW-1003">Cell membrane</keyword>
<gene>
    <name evidence="3" type="ORF">HNR75_002176</name>
</gene>
<proteinExistence type="predicted"/>
<dbReference type="PANTHER" id="PTHR35813">
    <property type="entry name" value="INNER MEMBRANE PROTEIN YBAN"/>
    <property type="match status" value="1"/>
</dbReference>
<accession>A0A841GAT9</accession>
<dbReference type="AlphaFoldDB" id="A0A841GAT9"/>
<evidence type="ECO:0000256" key="2">
    <source>
        <dbReference type="SAM" id="Phobius"/>
    </source>
</evidence>
<name>A0A841GAT9_9GAMM</name>
<protein>
    <recommendedName>
        <fullName evidence="1">Inner membrane protein</fullName>
    </recommendedName>
</protein>
<keyword evidence="2" id="KW-1133">Transmembrane helix</keyword>
<comment type="subcellular location">
    <subcellularLocation>
        <location evidence="1">Cell inner membrane</location>
        <topology evidence="1">Multi-pass membrane protein</topology>
    </subcellularLocation>
</comment>
<evidence type="ECO:0000313" key="3">
    <source>
        <dbReference type="EMBL" id="MBB6056244.1"/>
    </source>
</evidence>
<dbReference type="Proteomes" id="UP000585721">
    <property type="component" value="Unassembled WGS sequence"/>
</dbReference>
<keyword evidence="1" id="KW-0997">Cell inner membrane</keyword>
<keyword evidence="4" id="KW-1185">Reference proteome</keyword>
<evidence type="ECO:0000313" key="4">
    <source>
        <dbReference type="Proteomes" id="UP000585721"/>
    </source>
</evidence>